<dbReference type="AlphaFoldDB" id="A0A7K1FF74"/>
<dbReference type="PROSITE" id="PS51257">
    <property type="entry name" value="PROKAR_LIPOPROTEIN"/>
    <property type="match status" value="1"/>
</dbReference>
<dbReference type="EMBL" id="WLYK01000001">
    <property type="protein sequence ID" value="MTD12730.1"/>
    <property type="molecule type" value="Genomic_DNA"/>
</dbReference>
<feature type="signal peptide" evidence="1">
    <location>
        <begin position="1"/>
        <end position="20"/>
    </location>
</feature>
<keyword evidence="1" id="KW-0732">Signal</keyword>
<name>A0A7K1FF74_9ACTN</name>
<dbReference type="Proteomes" id="UP000460221">
    <property type="component" value="Unassembled WGS sequence"/>
</dbReference>
<sequence length="187" mass="19502">MKIRPFLAVLPVVLVLGGCAVDGTPIAAARQVTVTVTAPGDAPPPESSAPAGSIPAKTPLPDACSLLTQEEANTLAGRTLLDMEPAGVEFGAATMCQFAGNPEDPGIAQVTVFVGDGVEKSLQIDRDTLKHTFTQPAGIGDEAWQEDGNIFVRKGTVWVQISLVLLTDDAENVVPLQEAAKLALSRF</sequence>
<organism evidence="2 3">
    <name type="scientific">Nakamurella alba</name>
    <dbReference type="NCBI Taxonomy" id="2665158"/>
    <lineage>
        <taxon>Bacteria</taxon>
        <taxon>Bacillati</taxon>
        <taxon>Actinomycetota</taxon>
        <taxon>Actinomycetes</taxon>
        <taxon>Nakamurellales</taxon>
        <taxon>Nakamurellaceae</taxon>
        <taxon>Nakamurella</taxon>
    </lineage>
</organism>
<dbReference type="RefSeq" id="WP_154766739.1">
    <property type="nucleotide sequence ID" value="NZ_WLYK01000001.1"/>
</dbReference>
<protein>
    <submittedName>
        <fullName evidence="2">DUF3558 domain-containing protein</fullName>
    </submittedName>
</protein>
<evidence type="ECO:0000313" key="3">
    <source>
        <dbReference type="Proteomes" id="UP000460221"/>
    </source>
</evidence>
<proteinExistence type="predicted"/>
<accession>A0A7K1FF74</accession>
<gene>
    <name evidence="2" type="ORF">GIS00_02055</name>
</gene>
<reference evidence="2 3" key="1">
    <citation type="submission" date="2019-11" db="EMBL/GenBank/DDBJ databases">
        <authorList>
            <person name="Jiang L.-Q."/>
        </authorList>
    </citation>
    <scope>NUCLEOTIDE SEQUENCE [LARGE SCALE GENOMIC DNA]</scope>
    <source>
        <strain evidence="2 3">YIM 132087</strain>
    </source>
</reference>
<keyword evidence="3" id="KW-1185">Reference proteome</keyword>
<evidence type="ECO:0000256" key="1">
    <source>
        <dbReference type="SAM" id="SignalP"/>
    </source>
</evidence>
<feature type="chain" id="PRO_5039210972" evidence="1">
    <location>
        <begin position="21"/>
        <end position="187"/>
    </location>
</feature>
<evidence type="ECO:0000313" key="2">
    <source>
        <dbReference type="EMBL" id="MTD12730.1"/>
    </source>
</evidence>
<comment type="caution">
    <text evidence="2">The sequence shown here is derived from an EMBL/GenBank/DDBJ whole genome shotgun (WGS) entry which is preliminary data.</text>
</comment>